<comment type="subcellular location">
    <subcellularLocation>
        <location evidence="1">Membrane</location>
        <topology evidence="1">Multi-pass membrane protein</topology>
    </subcellularLocation>
    <subcellularLocation>
        <location evidence="2">Mitochondrion membrane</location>
    </subcellularLocation>
</comment>
<evidence type="ECO:0000256" key="19">
    <source>
        <dbReference type="SAM" id="SignalP"/>
    </source>
</evidence>
<proteinExistence type="inferred from homology"/>
<comment type="caution">
    <text evidence="22">The sequence shown here is derived from an EMBL/GenBank/DDBJ whole genome shotgun (WGS) entry which is preliminary data.</text>
</comment>
<evidence type="ECO:0000259" key="20">
    <source>
        <dbReference type="Pfam" id="PF00755"/>
    </source>
</evidence>
<keyword evidence="11" id="KW-0443">Lipid metabolism</keyword>
<dbReference type="InterPro" id="IPR000542">
    <property type="entry name" value="Carn_acyl_trans"/>
</dbReference>
<evidence type="ECO:0000256" key="8">
    <source>
        <dbReference type="ARBA" id="ARBA00022692"/>
    </source>
</evidence>
<organism evidence="22 23">
    <name type="scientific">Trichinella nelsoni</name>
    <dbReference type="NCBI Taxonomy" id="6336"/>
    <lineage>
        <taxon>Eukaryota</taxon>
        <taxon>Metazoa</taxon>
        <taxon>Ecdysozoa</taxon>
        <taxon>Nematoda</taxon>
        <taxon>Enoplea</taxon>
        <taxon>Dorylaimia</taxon>
        <taxon>Trichinellida</taxon>
        <taxon>Trichinellidae</taxon>
        <taxon>Trichinella</taxon>
    </lineage>
</organism>
<dbReference type="UniPathway" id="UPA00659"/>
<evidence type="ECO:0000256" key="1">
    <source>
        <dbReference type="ARBA" id="ARBA00004141"/>
    </source>
</evidence>
<keyword evidence="7 17" id="KW-0808">Transferase</keyword>
<feature type="transmembrane region" description="Helical" evidence="18">
    <location>
        <begin position="76"/>
        <end position="98"/>
    </location>
</feature>
<dbReference type="InterPro" id="IPR039551">
    <property type="entry name" value="Cho/carn_acyl_trans"/>
</dbReference>
<dbReference type="InterPro" id="IPR032476">
    <property type="entry name" value="CPT_N"/>
</dbReference>
<evidence type="ECO:0000256" key="6">
    <source>
        <dbReference type="ARBA" id="ARBA00022448"/>
    </source>
</evidence>
<dbReference type="FunFam" id="3.30.559.10:FF:000042">
    <property type="entry name" value="Carnitine Palmitoyl Transferase"/>
    <property type="match status" value="1"/>
</dbReference>
<evidence type="ECO:0000256" key="18">
    <source>
        <dbReference type="SAM" id="Phobius"/>
    </source>
</evidence>
<gene>
    <name evidence="22" type="primary">Cpt1b</name>
    <name evidence="22" type="ORF">T07_5245</name>
</gene>
<dbReference type="EMBL" id="JYDL01000088">
    <property type="protein sequence ID" value="KRX17420.1"/>
    <property type="molecule type" value="Genomic_DNA"/>
</dbReference>
<dbReference type="Proteomes" id="UP000054630">
    <property type="component" value="Unassembled WGS sequence"/>
</dbReference>
<reference evidence="22 23" key="1">
    <citation type="submission" date="2015-01" db="EMBL/GenBank/DDBJ databases">
        <title>Evolution of Trichinella species and genotypes.</title>
        <authorList>
            <person name="Korhonen P.K."/>
            <person name="Edoardo P."/>
            <person name="Giuseppe L.R."/>
            <person name="Gasser R.B."/>
        </authorList>
    </citation>
    <scope>NUCLEOTIDE SEQUENCE [LARGE SCALE GENOMIC DNA]</scope>
    <source>
        <strain evidence="22">ISS37</strain>
    </source>
</reference>
<evidence type="ECO:0000256" key="4">
    <source>
        <dbReference type="ARBA" id="ARBA00005232"/>
    </source>
</evidence>
<name>A0A0V0RSK5_9BILA</name>
<evidence type="ECO:0000313" key="23">
    <source>
        <dbReference type="Proteomes" id="UP000054630"/>
    </source>
</evidence>
<keyword evidence="6" id="KW-0813">Transport</keyword>
<evidence type="ECO:0000256" key="9">
    <source>
        <dbReference type="ARBA" id="ARBA00022832"/>
    </source>
</evidence>
<keyword evidence="10 18" id="KW-1133">Transmembrane helix</keyword>
<dbReference type="EC" id="2.3.1.21" evidence="5"/>
<feature type="domain" description="Choline/carnitine acyltransferase" evidence="20">
    <location>
        <begin position="184"/>
        <end position="761"/>
    </location>
</feature>
<feature type="chain" id="PRO_5006868149" description="carnitine O-palmitoyltransferase" evidence="19">
    <location>
        <begin position="17"/>
        <end position="780"/>
    </location>
</feature>
<dbReference type="PANTHER" id="PTHR22589:SF31">
    <property type="entry name" value="CARNITINE O-PALMITOYLTRANSFERASE"/>
    <property type="match status" value="1"/>
</dbReference>
<evidence type="ECO:0000256" key="2">
    <source>
        <dbReference type="ARBA" id="ARBA00004325"/>
    </source>
</evidence>
<protein>
    <recommendedName>
        <fullName evidence="5">carnitine O-palmitoyltransferase</fullName>
        <ecNumber evidence="5">2.3.1.21</ecNumber>
    </recommendedName>
</protein>
<keyword evidence="14 17" id="KW-0012">Acyltransferase</keyword>
<dbReference type="PANTHER" id="PTHR22589">
    <property type="entry name" value="CARNITINE O-ACYLTRANSFERASE"/>
    <property type="match status" value="1"/>
</dbReference>
<dbReference type="STRING" id="6336.A0A0V0RSK5"/>
<evidence type="ECO:0000256" key="11">
    <source>
        <dbReference type="ARBA" id="ARBA00023098"/>
    </source>
</evidence>
<feature type="transmembrane region" description="Helical" evidence="18">
    <location>
        <begin position="105"/>
        <end position="128"/>
    </location>
</feature>
<dbReference type="SUPFAM" id="SSF52777">
    <property type="entry name" value="CoA-dependent acyltransferases"/>
    <property type="match status" value="2"/>
</dbReference>
<dbReference type="GO" id="GO:0004095">
    <property type="term" value="F:carnitine O-palmitoyltransferase activity"/>
    <property type="evidence" value="ECO:0007669"/>
    <property type="project" value="UniProtKB-EC"/>
</dbReference>
<keyword evidence="23" id="KW-1185">Reference proteome</keyword>
<accession>A0A0V0RSK5</accession>
<keyword evidence="9" id="KW-0276">Fatty acid metabolism</keyword>
<comment type="catalytic activity">
    <reaction evidence="15">
        <text>(R)-carnitine + hexadecanoyl-CoA = O-hexadecanoyl-(R)-carnitine + CoA</text>
        <dbReference type="Rhea" id="RHEA:12661"/>
        <dbReference type="ChEBI" id="CHEBI:16347"/>
        <dbReference type="ChEBI" id="CHEBI:17490"/>
        <dbReference type="ChEBI" id="CHEBI:57287"/>
        <dbReference type="ChEBI" id="CHEBI:57379"/>
        <dbReference type="EC" id="2.3.1.21"/>
    </reaction>
    <physiologicalReaction direction="left-to-right" evidence="15">
        <dbReference type="Rhea" id="RHEA:12662"/>
    </physiologicalReaction>
</comment>
<dbReference type="OrthoDB" id="240216at2759"/>
<dbReference type="AlphaFoldDB" id="A0A0V0RSK5"/>
<sequence>LLTVLRILFVLSKTMAEAHSAVAFGFTVSHDGVSLNYDKELLKIVYQSISRSYKRRVARFKNNLKAGIYPASPSSYVFIVAVMVAVSLANIDLSFGLIDWAQKRFFGVSFTSLLFCSVVYSSLCWLAIVQIARLTIKLMFMYRGWMYERLRNTRMATKFYLLIVKLILKHEPMLKSFQGALPRLPLPTLRDTLRRHLDTLKPLLNDESRQRMERLSNEFENTIGPKLQRYLTLKSWLSGNYVSDWWEEYVYLRGRSALMINSNFYGLDSLGHAGTTSQAARAANITYASLLFRRLIERQELKPILIGVVPLCSSQYERTFNTCRIPGVEIDTLKHWNDARHIAVYCHGAWFKVLIHDGRRLLKPCELQIIFSEILNNCYDVTDDERHLGALTAIDRTSWAEIRQKYFSVGVNRSSLHAIESSAFTLCFDEEEYFYDPNDTSKLDHWAHMNLHGKGYDRWFDKSFNLIVSKNGKVGINAEHSWADAPIMSHYFEYATVFDILKLGYTAEGNCIGDVDITPVPARRLKWDFTPELSREIAESVQKAEALINDVEMALIVFREFGKGFIKKCQISPDGFIQMILQLTYFRDQRKFCLTYEASMTRLYREGRTETVRPVTFESCAFVRAMCDDTCSIEQRRDLLYKACEKHQKAYLDAMCGKGVDRHLFCLYIVSRYLQLDSPFLKEVLSEPWRLSTSQTPQQQTDLVDTRKYPDYVSAGGGFGPVADDGYGISYIIGGENIISFHISSKRYCETTSSTRFRETLLQSLRDVRTINYSCDFAKK</sequence>
<dbReference type="InterPro" id="IPR042231">
    <property type="entry name" value="Cho/carn_acyl_trans_2"/>
</dbReference>
<dbReference type="GO" id="GO:0009437">
    <property type="term" value="P:carnitine metabolic process"/>
    <property type="evidence" value="ECO:0007669"/>
    <property type="project" value="TreeGrafter"/>
</dbReference>
<dbReference type="Pfam" id="PF00755">
    <property type="entry name" value="Carn_acyltransf"/>
    <property type="match status" value="1"/>
</dbReference>
<evidence type="ECO:0000256" key="16">
    <source>
        <dbReference type="PIRSR" id="PIRSR600542-1"/>
    </source>
</evidence>
<evidence type="ECO:0000256" key="14">
    <source>
        <dbReference type="ARBA" id="ARBA00023315"/>
    </source>
</evidence>
<feature type="non-terminal residue" evidence="22">
    <location>
        <position position="1"/>
    </location>
</feature>
<feature type="domain" description="Carnitine O-palmitoyltransferase N-terminal" evidence="21">
    <location>
        <begin position="15"/>
        <end position="61"/>
    </location>
</feature>
<evidence type="ECO:0000313" key="22">
    <source>
        <dbReference type="EMBL" id="KRX17420.1"/>
    </source>
</evidence>
<evidence type="ECO:0000256" key="7">
    <source>
        <dbReference type="ARBA" id="ARBA00022679"/>
    </source>
</evidence>
<comment type="pathway">
    <text evidence="3">Lipid metabolism; fatty acid beta-oxidation.</text>
</comment>
<evidence type="ECO:0000256" key="17">
    <source>
        <dbReference type="RuleBase" id="RU003801"/>
    </source>
</evidence>
<evidence type="ECO:0000256" key="13">
    <source>
        <dbReference type="ARBA" id="ARBA00023136"/>
    </source>
</evidence>
<dbReference type="Gene3D" id="3.30.559.70">
    <property type="entry name" value="Choline/Carnitine o-acyltransferase, domain 2"/>
    <property type="match status" value="1"/>
</dbReference>
<keyword evidence="8 18" id="KW-0812">Transmembrane</keyword>
<dbReference type="FunFam" id="3.30.559.70:FF:000001">
    <property type="entry name" value="Carnitine O-palmitoyltransferase 1, liver isoform"/>
    <property type="match status" value="1"/>
</dbReference>
<dbReference type="GO" id="GO:0031966">
    <property type="term" value="C:mitochondrial membrane"/>
    <property type="evidence" value="ECO:0007669"/>
    <property type="project" value="UniProtKB-SubCell"/>
</dbReference>
<feature type="signal peptide" evidence="19">
    <location>
        <begin position="1"/>
        <end position="16"/>
    </location>
</feature>
<evidence type="ECO:0000259" key="21">
    <source>
        <dbReference type="Pfam" id="PF16484"/>
    </source>
</evidence>
<dbReference type="Gene3D" id="3.30.559.10">
    <property type="entry name" value="Chloramphenicol acetyltransferase-like domain"/>
    <property type="match status" value="1"/>
</dbReference>
<dbReference type="PROSITE" id="PS00440">
    <property type="entry name" value="ACYLTRANSF_C_2"/>
    <property type="match status" value="1"/>
</dbReference>
<feature type="active site" description="Proton acceptor" evidence="16">
    <location>
        <position position="480"/>
    </location>
</feature>
<keyword evidence="13 18" id="KW-0472">Membrane</keyword>
<evidence type="ECO:0000256" key="15">
    <source>
        <dbReference type="ARBA" id="ARBA00048480"/>
    </source>
</evidence>
<evidence type="ECO:0000256" key="3">
    <source>
        <dbReference type="ARBA" id="ARBA00005005"/>
    </source>
</evidence>
<dbReference type="Pfam" id="PF16484">
    <property type="entry name" value="CPT_N"/>
    <property type="match status" value="1"/>
</dbReference>
<dbReference type="InterPro" id="IPR023213">
    <property type="entry name" value="CAT-like_dom_sf"/>
</dbReference>
<comment type="similarity">
    <text evidence="4 17">Belongs to the carnitine/choline acetyltransferase family.</text>
</comment>
<evidence type="ECO:0000256" key="12">
    <source>
        <dbReference type="ARBA" id="ARBA00023128"/>
    </source>
</evidence>
<keyword evidence="12" id="KW-0496">Mitochondrion</keyword>
<evidence type="ECO:0000256" key="10">
    <source>
        <dbReference type="ARBA" id="ARBA00022989"/>
    </source>
</evidence>
<dbReference type="Gene3D" id="6.10.250.1760">
    <property type="match status" value="1"/>
</dbReference>
<keyword evidence="19" id="KW-0732">Signal</keyword>
<evidence type="ECO:0000256" key="5">
    <source>
        <dbReference type="ARBA" id="ARBA00013243"/>
    </source>
</evidence>
<dbReference type="GO" id="GO:0006635">
    <property type="term" value="P:fatty acid beta-oxidation"/>
    <property type="evidence" value="ECO:0007669"/>
    <property type="project" value="UniProtKB-UniPathway"/>
</dbReference>